<dbReference type="PANTHER" id="PTHR33050:SF7">
    <property type="entry name" value="RIBONUCLEASE H"/>
    <property type="match status" value="1"/>
</dbReference>
<dbReference type="EMBL" id="CALNXI010006889">
    <property type="protein sequence ID" value="CAH3199212.1"/>
    <property type="molecule type" value="Genomic_DNA"/>
</dbReference>
<gene>
    <name evidence="1" type="ORF">PEVE_00039235</name>
</gene>
<evidence type="ECO:0000313" key="1">
    <source>
        <dbReference type="EMBL" id="CAH3199212.1"/>
    </source>
</evidence>
<name>A0ABN8T4H3_9CNID</name>
<sequence length="291" mass="32926">DTRTAPTDPVTELTLNPVQSSNVFDEEVADIAQVHCDSELFEFELSTSPPCVNVKGNLRRNFEFWKHIRAPSFILNVIERGFLLPFVSFPEPAVFKNNRSSLSHAEFVEEAIQGLVESGRVVETNCYVPPRVAGFVTNEDKSMWIPRQKLDWLGITWDSARGTIEIVDRRVAKITCTIDSIMDSDFVLSARRLASFTGQIISTAPVSGNISRIMTRHCIMSTLSAQHWDAKVKMDSYCIEELYFWRNNLNSIKVRDCFPFNKPQRFAYSDASATGCGSVITRNEDCVCHKL</sequence>
<evidence type="ECO:0008006" key="3">
    <source>
        <dbReference type="Google" id="ProtNLM"/>
    </source>
</evidence>
<protein>
    <recommendedName>
        <fullName evidence="3">Polyprotein</fullName>
    </recommendedName>
</protein>
<dbReference type="InterPro" id="IPR052055">
    <property type="entry name" value="Hepadnavirus_pol/RT"/>
</dbReference>
<feature type="non-terminal residue" evidence="1">
    <location>
        <position position="1"/>
    </location>
</feature>
<reference evidence="1 2" key="1">
    <citation type="submission" date="2022-05" db="EMBL/GenBank/DDBJ databases">
        <authorList>
            <consortium name="Genoscope - CEA"/>
            <person name="William W."/>
        </authorList>
    </citation>
    <scope>NUCLEOTIDE SEQUENCE [LARGE SCALE GENOMIC DNA]</scope>
</reference>
<dbReference type="PANTHER" id="PTHR33050">
    <property type="entry name" value="REVERSE TRANSCRIPTASE DOMAIN-CONTAINING PROTEIN"/>
    <property type="match status" value="1"/>
</dbReference>
<dbReference type="InterPro" id="IPR043502">
    <property type="entry name" value="DNA/RNA_pol_sf"/>
</dbReference>
<organism evidence="1 2">
    <name type="scientific">Porites evermanni</name>
    <dbReference type="NCBI Taxonomy" id="104178"/>
    <lineage>
        <taxon>Eukaryota</taxon>
        <taxon>Metazoa</taxon>
        <taxon>Cnidaria</taxon>
        <taxon>Anthozoa</taxon>
        <taxon>Hexacorallia</taxon>
        <taxon>Scleractinia</taxon>
        <taxon>Fungiina</taxon>
        <taxon>Poritidae</taxon>
        <taxon>Porites</taxon>
    </lineage>
</organism>
<comment type="caution">
    <text evidence="1">The sequence shown here is derived from an EMBL/GenBank/DDBJ whole genome shotgun (WGS) entry which is preliminary data.</text>
</comment>
<dbReference type="Proteomes" id="UP001159427">
    <property type="component" value="Unassembled WGS sequence"/>
</dbReference>
<accession>A0ABN8T4H3</accession>
<dbReference type="SUPFAM" id="SSF56672">
    <property type="entry name" value="DNA/RNA polymerases"/>
    <property type="match status" value="1"/>
</dbReference>
<proteinExistence type="predicted"/>
<keyword evidence="2" id="KW-1185">Reference proteome</keyword>
<evidence type="ECO:0000313" key="2">
    <source>
        <dbReference type="Proteomes" id="UP001159427"/>
    </source>
</evidence>